<protein>
    <submittedName>
        <fullName evidence="10">Arabinose 5-phosphate isomerase KdsD</fullName>
    </submittedName>
</protein>
<reference evidence="10 11" key="1">
    <citation type="submission" date="2015-03" db="EMBL/GenBank/DDBJ databases">
        <title>Caedibacter varicaedens, whole genome shotgun sequence.</title>
        <authorList>
            <person name="Suzuki H."/>
            <person name="Dapper A.L."/>
            <person name="Gibson A.K."/>
            <person name="Jackson C."/>
            <person name="Lee H."/>
            <person name="Pejaver V.R."/>
            <person name="Doak T."/>
            <person name="Lynch M."/>
        </authorList>
    </citation>
    <scope>NUCLEOTIDE SEQUENCE [LARGE SCALE GENOMIC DNA]</scope>
</reference>
<dbReference type="InterPro" id="IPR001347">
    <property type="entry name" value="SIS_dom"/>
</dbReference>
<dbReference type="GO" id="GO:0097367">
    <property type="term" value="F:carbohydrate derivative binding"/>
    <property type="evidence" value="ECO:0007669"/>
    <property type="project" value="InterPro"/>
</dbReference>
<keyword evidence="3 7" id="KW-0129">CBS domain</keyword>
<evidence type="ECO:0000256" key="1">
    <source>
        <dbReference type="ARBA" id="ARBA00008165"/>
    </source>
</evidence>
<dbReference type="STRING" id="1629334.Cva_01271"/>
<dbReference type="SUPFAM" id="SSF53697">
    <property type="entry name" value="SIS domain"/>
    <property type="match status" value="1"/>
</dbReference>
<dbReference type="EMBL" id="BBVC01000071">
    <property type="protein sequence ID" value="GAO98607.1"/>
    <property type="molecule type" value="Genomic_DNA"/>
</dbReference>
<dbReference type="Pfam" id="PF00571">
    <property type="entry name" value="CBS"/>
    <property type="match status" value="2"/>
</dbReference>
<dbReference type="CDD" id="cd04604">
    <property type="entry name" value="CBS_pair_SIS_assoc"/>
    <property type="match status" value="1"/>
</dbReference>
<dbReference type="InterPro" id="IPR046348">
    <property type="entry name" value="SIS_dom_sf"/>
</dbReference>
<dbReference type="InterPro" id="IPR046342">
    <property type="entry name" value="CBS_dom_sf"/>
</dbReference>
<proteinExistence type="inferred from homology"/>
<dbReference type="InterPro" id="IPR050986">
    <property type="entry name" value="GutQ/KpsF_isomerases"/>
</dbReference>
<dbReference type="PROSITE" id="PS51371">
    <property type="entry name" value="CBS"/>
    <property type="match status" value="2"/>
</dbReference>
<feature type="binding site" evidence="5">
    <location>
        <position position="82"/>
    </location>
    <ligand>
        <name>Zn(2+)</name>
        <dbReference type="ChEBI" id="CHEBI:29105"/>
    </ligand>
</feature>
<feature type="site" description="Catalytically relevant" evidence="6">
    <location>
        <position position="193"/>
    </location>
</feature>
<dbReference type="Pfam" id="PF01380">
    <property type="entry name" value="SIS"/>
    <property type="match status" value="1"/>
</dbReference>
<keyword evidence="11" id="KW-1185">Reference proteome</keyword>
<dbReference type="OrthoDB" id="9762536at2"/>
<evidence type="ECO:0000256" key="7">
    <source>
        <dbReference type="PROSITE-ProRule" id="PRU00703"/>
    </source>
</evidence>
<evidence type="ECO:0000256" key="6">
    <source>
        <dbReference type="PIRSR" id="PIRSR004692-3"/>
    </source>
</evidence>
<dbReference type="CDD" id="cd05014">
    <property type="entry name" value="SIS_Kpsf"/>
    <property type="match status" value="1"/>
</dbReference>
<dbReference type="InterPro" id="IPR035474">
    <property type="entry name" value="SIS_Kpsf"/>
</dbReference>
<dbReference type="PIRSF" id="PIRSF004692">
    <property type="entry name" value="KdsD_KpsF"/>
    <property type="match status" value="1"/>
</dbReference>
<feature type="site" description="Catalytically relevant" evidence="6">
    <location>
        <position position="152"/>
    </location>
</feature>
<name>A0A0K8MDQ7_9PROT</name>
<dbReference type="PROSITE" id="PS51464">
    <property type="entry name" value="SIS"/>
    <property type="match status" value="1"/>
</dbReference>
<keyword evidence="10" id="KW-0413">Isomerase</keyword>
<dbReference type="Gene3D" id="3.10.580.10">
    <property type="entry name" value="CBS-domain"/>
    <property type="match status" value="1"/>
</dbReference>
<dbReference type="NCBIfam" id="TIGR00393">
    <property type="entry name" value="kpsF"/>
    <property type="match status" value="1"/>
</dbReference>
<dbReference type="GO" id="GO:0046872">
    <property type="term" value="F:metal ion binding"/>
    <property type="evidence" value="ECO:0007669"/>
    <property type="project" value="UniProtKB-KW"/>
</dbReference>
<evidence type="ECO:0000256" key="3">
    <source>
        <dbReference type="ARBA" id="ARBA00023122"/>
    </source>
</evidence>
<dbReference type="FunFam" id="3.40.50.10490:FF:000011">
    <property type="entry name" value="Arabinose 5-phosphate isomerase"/>
    <property type="match status" value="1"/>
</dbReference>
<dbReference type="InterPro" id="IPR004800">
    <property type="entry name" value="KdsD/KpsF-type"/>
</dbReference>
<evidence type="ECO:0000256" key="5">
    <source>
        <dbReference type="PIRSR" id="PIRSR004692-2"/>
    </source>
</evidence>
<evidence type="ECO:0000256" key="2">
    <source>
        <dbReference type="ARBA" id="ARBA00022737"/>
    </source>
</evidence>
<sequence length="330" mass="35637">MASIVPFPARFELQEAQRVLNLEAEALKKLSQSLDDSFAKAVKILHDTKGRVVITGMGKSGHVARKIAATLSSTGTPALFVHPAEASHGDLGMISSKDSIVALSVSGETSELSDIIEYARRWSLPLIAVTQHSKSTLAEVATITLQLPNIEEACAIGLAPTTSTTMMMALGDALSTTLMKYQGFSPENFGDLHPGGKLGQRLKRIRDLMHTGNEIPLASQNVSMKEALLVITSKGFGCVGLVDDNDGSLKGIITDGDLRRHMSSNLLDLPASEVMTTDPMAVEGHVLAQEVLALLNQYRRTNLFVIEMKEGKRMPIGIVHIHDFLRANMN</sequence>
<dbReference type="SMART" id="SM00116">
    <property type="entry name" value="CBS"/>
    <property type="match status" value="2"/>
</dbReference>
<evidence type="ECO:0000256" key="4">
    <source>
        <dbReference type="PIRNR" id="PIRNR004692"/>
    </source>
</evidence>
<dbReference type="GO" id="GO:0019146">
    <property type="term" value="F:arabinose-5-phosphate isomerase activity"/>
    <property type="evidence" value="ECO:0007669"/>
    <property type="project" value="UniProtKB-ARBA"/>
</dbReference>
<evidence type="ECO:0000259" key="8">
    <source>
        <dbReference type="PROSITE" id="PS51371"/>
    </source>
</evidence>
<dbReference type="GO" id="GO:0005975">
    <property type="term" value="P:carbohydrate metabolic process"/>
    <property type="evidence" value="ECO:0007669"/>
    <property type="project" value="InterPro"/>
</dbReference>
<keyword evidence="5" id="KW-0479">Metal-binding</keyword>
<comment type="caution">
    <text evidence="10">The sequence shown here is derived from an EMBL/GenBank/DDBJ whole genome shotgun (WGS) entry which is preliminary data.</text>
</comment>
<organism evidence="10 11">
    <name type="scientific">Caedimonas varicaedens</name>
    <dbReference type="NCBI Taxonomy" id="1629334"/>
    <lineage>
        <taxon>Bacteria</taxon>
        <taxon>Pseudomonadati</taxon>
        <taxon>Pseudomonadota</taxon>
        <taxon>Alphaproteobacteria</taxon>
        <taxon>Holosporales</taxon>
        <taxon>Caedimonadaceae</taxon>
        <taxon>Caedimonas</taxon>
    </lineage>
</organism>
<dbReference type="InterPro" id="IPR000644">
    <property type="entry name" value="CBS_dom"/>
</dbReference>
<comment type="similarity">
    <text evidence="1 4">Belongs to the SIS family. GutQ/KpsF subfamily.</text>
</comment>
<feature type="site" description="Catalytically relevant" evidence="6">
    <location>
        <position position="111"/>
    </location>
</feature>
<keyword evidence="5" id="KW-0862">Zinc</keyword>
<dbReference type="PANTHER" id="PTHR42745">
    <property type="match status" value="1"/>
</dbReference>
<dbReference type="GO" id="GO:1901135">
    <property type="term" value="P:carbohydrate derivative metabolic process"/>
    <property type="evidence" value="ECO:0007669"/>
    <property type="project" value="InterPro"/>
</dbReference>
<feature type="domain" description="CBS" evidence="8">
    <location>
        <begin position="275"/>
        <end position="330"/>
    </location>
</feature>
<gene>
    <name evidence="10" type="primary">kdsD</name>
    <name evidence="10" type="ORF">Cva_01271</name>
</gene>
<evidence type="ECO:0000259" key="9">
    <source>
        <dbReference type="PROSITE" id="PS51464"/>
    </source>
</evidence>
<accession>A0A0K8MDQ7</accession>
<dbReference type="PANTHER" id="PTHR42745:SF1">
    <property type="entry name" value="ARABINOSE 5-PHOSPHATE ISOMERASE KDSD"/>
    <property type="match status" value="1"/>
</dbReference>
<keyword evidence="2" id="KW-0677">Repeat</keyword>
<evidence type="ECO:0000313" key="10">
    <source>
        <dbReference type="EMBL" id="GAO98607.1"/>
    </source>
</evidence>
<dbReference type="Proteomes" id="UP000036771">
    <property type="component" value="Unassembled WGS sequence"/>
</dbReference>
<feature type="domain" description="SIS" evidence="9">
    <location>
        <begin position="41"/>
        <end position="184"/>
    </location>
</feature>
<dbReference type="AlphaFoldDB" id="A0A0K8MDQ7"/>
<evidence type="ECO:0000313" key="11">
    <source>
        <dbReference type="Proteomes" id="UP000036771"/>
    </source>
</evidence>
<feature type="site" description="Catalytically relevant" evidence="6">
    <location>
        <position position="59"/>
    </location>
</feature>
<dbReference type="Gene3D" id="3.40.50.10490">
    <property type="entry name" value="Glucose-6-phosphate isomerase like protein, domain 1"/>
    <property type="match status" value="1"/>
</dbReference>
<feature type="domain" description="CBS" evidence="8">
    <location>
        <begin position="209"/>
        <end position="269"/>
    </location>
</feature>